<sequence length="529" mass="59689">MGYNMKNSRQYIEFARIALRRHGISPPEKIIARFARDPVVRKAIDRALLDLSDMWKDWRKDMWKGYRHSAVPEERECAPKERTSAPHMETRTDAPGTDEIMAFTQNQNKEPSNGMPAAIPDHKPQIRIRLPNATVEREYDGGLNVEYSEPIEVTNVTGLSVTGLEYDRENAVVKGTPTRSGEFPLSIQYRLRENPASGAWSQPFTFIVNPDPKKLWENHDPDPELPFWKPENVQTGKSGQAPWLLAAASRRGRSHAHAGKHRDDDFCLISGNSNGWHILAVSDGAGSAKFSREGARIAVKRASEVLADELDKLDMRLEEVITKWQQSRSEGGNEHGKAVEDLLFNAFRLAVHRPVEEIHGLAKKQGLEYRDFYATLLLCAHKTIGNQQFVAGYWIGDGAMAIYAEGEYIKLLGESDGGEYAGQTRFLDPSAVSSQENIMQRICFGSRPEISAVFLMTDGVSDPKFEADADLKSQEKWGDLWKEIKPQLDKDPQKTSENFLHWLGFWSPGNHDDRTLAMLYQHAPVPIQP</sequence>
<proteinExistence type="predicted"/>
<feature type="domain" description="PPM-type phosphatase" evidence="2">
    <location>
        <begin position="251"/>
        <end position="492"/>
    </location>
</feature>
<name>A0A450XIA9_9GAMM</name>
<reference evidence="3" key="1">
    <citation type="submission" date="2019-02" db="EMBL/GenBank/DDBJ databases">
        <authorList>
            <person name="Gruber-Vodicka R. H."/>
            <person name="Seah K. B. B."/>
        </authorList>
    </citation>
    <scope>NUCLEOTIDE SEQUENCE</scope>
    <source>
        <strain evidence="3">BECK_BZ197</strain>
    </source>
</reference>
<gene>
    <name evidence="3" type="ORF">BECKMB1821G_GA0114241_104411</name>
</gene>
<dbReference type="Pfam" id="PF13672">
    <property type="entry name" value="PP2C_2"/>
    <property type="match status" value="1"/>
</dbReference>
<dbReference type="Gene3D" id="3.60.40.10">
    <property type="entry name" value="PPM-type phosphatase domain"/>
    <property type="match status" value="1"/>
</dbReference>
<dbReference type="EMBL" id="CAADFO010000044">
    <property type="protein sequence ID" value="VFK28994.1"/>
    <property type="molecule type" value="Genomic_DNA"/>
</dbReference>
<organism evidence="3">
    <name type="scientific">Candidatus Kentrum sp. MB</name>
    <dbReference type="NCBI Taxonomy" id="2138164"/>
    <lineage>
        <taxon>Bacteria</taxon>
        <taxon>Pseudomonadati</taxon>
        <taxon>Pseudomonadota</taxon>
        <taxon>Gammaproteobacteria</taxon>
        <taxon>Candidatus Kentrum</taxon>
    </lineage>
</organism>
<dbReference type="InterPro" id="IPR001932">
    <property type="entry name" value="PPM-type_phosphatase-like_dom"/>
</dbReference>
<accession>A0A450XIA9</accession>
<dbReference type="AlphaFoldDB" id="A0A450XIA9"/>
<evidence type="ECO:0000259" key="2">
    <source>
        <dbReference type="Pfam" id="PF13672"/>
    </source>
</evidence>
<evidence type="ECO:0000313" key="3">
    <source>
        <dbReference type="EMBL" id="VFK28994.1"/>
    </source>
</evidence>
<dbReference type="InterPro" id="IPR036457">
    <property type="entry name" value="PPM-type-like_dom_sf"/>
</dbReference>
<feature type="region of interest" description="Disordered" evidence="1">
    <location>
        <begin position="74"/>
        <end position="94"/>
    </location>
</feature>
<evidence type="ECO:0000256" key="1">
    <source>
        <dbReference type="SAM" id="MobiDB-lite"/>
    </source>
</evidence>
<dbReference type="SUPFAM" id="SSF81606">
    <property type="entry name" value="PP2C-like"/>
    <property type="match status" value="1"/>
</dbReference>
<feature type="compositionally biased region" description="Basic and acidic residues" evidence="1">
    <location>
        <begin position="74"/>
        <end position="92"/>
    </location>
</feature>
<protein>
    <submittedName>
        <fullName evidence="3">Serine/threonine protein phosphatase PrpC</fullName>
    </submittedName>
</protein>